<keyword evidence="2" id="KW-0534">Nitrate assimilation</keyword>
<protein>
    <submittedName>
        <fullName evidence="4">Nitrite reductase small subunit NirD</fullName>
    </submittedName>
</protein>
<organism evidence="4 5">
    <name type="scientific">Shewanella surugensis</name>
    <dbReference type="NCBI Taxonomy" id="212020"/>
    <lineage>
        <taxon>Bacteria</taxon>
        <taxon>Pseudomonadati</taxon>
        <taxon>Pseudomonadota</taxon>
        <taxon>Gammaproteobacteria</taxon>
        <taxon>Alteromonadales</taxon>
        <taxon>Shewanellaceae</taxon>
        <taxon>Shewanella</taxon>
    </lineage>
</organism>
<evidence type="ECO:0000259" key="3">
    <source>
        <dbReference type="Pfam" id="PF13806"/>
    </source>
</evidence>
<dbReference type="PANTHER" id="PTHR40562:SF1">
    <property type="entry name" value="NITRITE REDUCTASE (NADH) SMALL SUBUNIT"/>
    <property type="match status" value="1"/>
</dbReference>
<sequence length="109" mass="12093">MKKWISVCLQHDLNSGAGICALLGDEQVAVFQCRQTQALYAVSNYDPIGKANVISRGIMGSIKEEAVVSSPLYKQHFNLSNGLCLQEPDRQLKTYPIRLHGREVQLAYG</sequence>
<reference evidence="4 5" key="1">
    <citation type="submission" date="2022-01" db="EMBL/GenBank/DDBJ databases">
        <title>Whole genome-based taxonomy of the Shewanellaceae.</title>
        <authorList>
            <person name="Martin-Rodriguez A.J."/>
        </authorList>
    </citation>
    <scope>NUCLEOTIDE SEQUENCE [LARGE SCALE GENOMIC DNA]</scope>
    <source>
        <strain evidence="4 5">DSM 17177</strain>
    </source>
</reference>
<accession>A0ABT0LBK8</accession>
<dbReference type="Proteomes" id="UP001203423">
    <property type="component" value="Unassembled WGS sequence"/>
</dbReference>
<evidence type="ECO:0000256" key="1">
    <source>
        <dbReference type="ARBA" id="ARBA00023002"/>
    </source>
</evidence>
<dbReference type="Gene3D" id="2.102.10.10">
    <property type="entry name" value="Rieske [2Fe-2S] iron-sulphur domain"/>
    <property type="match status" value="1"/>
</dbReference>
<evidence type="ECO:0000313" key="4">
    <source>
        <dbReference type="EMBL" id="MCL1125078.1"/>
    </source>
</evidence>
<keyword evidence="5" id="KW-1185">Reference proteome</keyword>
<keyword evidence="1" id="KW-0560">Oxidoreductase</keyword>
<evidence type="ECO:0000256" key="2">
    <source>
        <dbReference type="ARBA" id="ARBA00023063"/>
    </source>
</evidence>
<dbReference type="CDD" id="cd03529">
    <property type="entry name" value="Rieske_NirD"/>
    <property type="match status" value="1"/>
</dbReference>
<dbReference type="SUPFAM" id="SSF50022">
    <property type="entry name" value="ISP domain"/>
    <property type="match status" value="1"/>
</dbReference>
<gene>
    <name evidence="4" type="primary">nirD</name>
    <name evidence="4" type="ORF">L2764_11480</name>
</gene>
<dbReference type="NCBIfam" id="TIGR02378">
    <property type="entry name" value="nirD_assim_sml"/>
    <property type="match status" value="1"/>
</dbReference>
<dbReference type="InterPro" id="IPR017881">
    <property type="entry name" value="NirD"/>
</dbReference>
<evidence type="ECO:0000313" key="5">
    <source>
        <dbReference type="Proteomes" id="UP001203423"/>
    </source>
</evidence>
<feature type="domain" description="Rieske-like [2Fe-2S]" evidence="3">
    <location>
        <begin position="3"/>
        <end position="106"/>
    </location>
</feature>
<dbReference type="PANTHER" id="PTHR40562">
    <property type="match status" value="1"/>
</dbReference>
<dbReference type="EMBL" id="JAKIKS010000039">
    <property type="protein sequence ID" value="MCL1125078.1"/>
    <property type="molecule type" value="Genomic_DNA"/>
</dbReference>
<dbReference type="RefSeq" id="WP_248940357.1">
    <property type="nucleotide sequence ID" value="NZ_JAKIKS010000039.1"/>
</dbReference>
<name>A0ABT0LBK8_9GAMM</name>
<dbReference type="InterPro" id="IPR036922">
    <property type="entry name" value="Rieske_2Fe-2S_sf"/>
</dbReference>
<proteinExistence type="predicted"/>
<dbReference type="PROSITE" id="PS51300">
    <property type="entry name" value="NIRD"/>
    <property type="match status" value="1"/>
</dbReference>
<dbReference type="Pfam" id="PF13806">
    <property type="entry name" value="Rieske_2"/>
    <property type="match status" value="1"/>
</dbReference>
<dbReference type="InterPro" id="IPR012748">
    <property type="entry name" value="Rieske-like_NirD"/>
</dbReference>
<comment type="caution">
    <text evidence="4">The sequence shown here is derived from an EMBL/GenBank/DDBJ whole genome shotgun (WGS) entry which is preliminary data.</text>
</comment>